<name>A0A916DW19_9BACT</name>
<dbReference type="AlphaFoldDB" id="A0A916DW19"/>
<evidence type="ECO:0000313" key="2">
    <source>
        <dbReference type="Proteomes" id="UP001060919"/>
    </source>
</evidence>
<dbReference type="Proteomes" id="UP001060919">
    <property type="component" value="Chromosome"/>
</dbReference>
<dbReference type="KEGG" id="aup:AsAng_0051010"/>
<gene>
    <name evidence="1" type="ORF">AsAng_0051010</name>
</gene>
<accession>A0A916DW19</accession>
<evidence type="ECO:0000313" key="1">
    <source>
        <dbReference type="EMBL" id="BDS14322.1"/>
    </source>
</evidence>
<reference evidence="1" key="1">
    <citation type="submission" date="2022-09" db="EMBL/GenBank/DDBJ databases">
        <title>Aureispira anguillicida sp. nov., isolated from Leptocephalus of Japanese eel Anguilla japonica.</title>
        <authorList>
            <person name="Yuasa K."/>
            <person name="Mekata T."/>
            <person name="Ikunari K."/>
        </authorList>
    </citation>
    <scope>NUCLEOTIDE SEQUENCE</scope>
    <source>
        <strain evidence="1">EL160426</strain>
    </source>
</reference>
<proteinExistence type="predicted"/>
<dbReference type="EMBL" id="AP026867">
    <property type="protein sequence ID" value="BDS14322.1"/>
    <property type="molecule type" value="Genomic_DNA"/>
</dbReference>
<evidence type="ECO:0008006" key="3">
    <source>
        <dbReference type="Google" id="ProtNLM"/>
    </source>
</evidence>
<dbReference type="RefSeq" id="WP_264789542.1">
    <property type="nucleotide sequence ID" value="NZ_AP026867.1"/>
</dbReference>
<protein>
    <recommendedName>
        <fullName evidence="3">ABM domain-containing protein</fullName>
    </recommendedName>
</protein>
<organism evidence="1 2">
    <name type="scientific">Aureispira anguillae</name>
    <dbReference type="NCBI Taxonomy" id="2864201"/>
    <lineage>
        <taxon>Bacteria</taxon>
        <taxon>Pseudomonadati</taxon>
        <taxon>Bacteroidota</taxon>
        <taxon>Saprospiria</taxon>
        <taxon>Saprospirales</taxon>
        <taxon>Saprospiraceae</taxon>
        <taxon>Aureispira</taxon>
    </lineage>
</organism>
<sequence>MSCKEVAVFQFKQDCLKGAVELNKQLIVEMQENSEGTLLNFEVLQSLKDPCIFTWLIDWTDAKAAKKTTDKWLSFPSNKKFSSSVEKDIFYDFLERQ</sequence>
<keyword evidence="2" id="KW-1185">Reference proteome</keyword>